<dbReference type="PANTHER" id="PTHR34606">
    <property type="entry name" value="BON DOMAIN-CONTAINING PROTEIN"/>
    <property type="match status" value="1"/>
</dbReference>
<dbReference type="EMBL" id="NRSJ01000020">
    <property type="protein sequence ID" value="MBK1705224.1"/>
    <property type="molecule type" value="Genomic_DNA"/>
</dbReference>
<keyword evidence="4" id="KW-1185">Reference proteome</keyword>
<dbReference type="RefSeq" id="WP_200346439.1">
    <property type="nucleotide sequence ID" value="NZ_NRSJ01000020.1"/>
</dbReference>
<reference evidence="3" key="1">
    <citation type="submission" date="2017-08" db="EMBL/GenBank/DDBJ databases">
        <authorList>
            <person name="Imhoff J.F."/>
            <person name="Rahn T."/>
            <person name="Kuenzel S."/>
            <person name="Neulinger S.C."/>
        </authorList>
    </citation>
    <scope>NUCLEOTIDE SEQUENCE</scope>
    <source>
        <strain evidence="3">DSM 11080</strain>
    </source>
</reference>
<feature type="chain" id="PRO_5042477265" description="BON domain-containing protein" evidence="1">
    <location>
        <begin position="24"/>
        <end position="208"/>
    </location>
</feature>
<gene>
    <name evidence="3" type="ORF">CKO40_11890</name>
</gene>
<organism evidence="3 4">
    <name type="scientific">Halochromatium glycolicum</name>
    <dbReference type="NCBI Taxonomy" id="85075"/>
    <lineage>
        <taxon>Bacteria</taxon>
        <taxon>Pseudomonadati</taxon>
        <taxon>Pseudomonadota</taxon>
        <taxon>Gammaproteobacteria</taxon>
        <taxon>Chromatiales</taxon>
        <taxon>Chromatiaceae</taxon>
        <taxon>Halochromatium</taxon>
    </lineage>
</organism>
<evidence type="ECO:0000313" key="4">
    <source>
        <dbReference type="Proteomes" id="UP001296776"/>
    </source>
</evidence>
<dbReference type="InterPro" id="IPR007055">
    <property type="entry name" value="BON_dom"/>
</dbReference>
<dbReference type="Pfam" id="PF04972">
    <property type="entry name" value="BON"/>
    <property type="match status" value="2"/>
</dbReference>
<dbReference type="Gene3D" id="3.30.1340.30">
    <property type="match status" value="2"/>
</dbReference>
<feature type="signal peptide" evidence="1">
    <location>
        <begin position="1"/>
        <end position="23"/>
    </location>
</feature>
<accession>A0AAJ0U4P6</accession>
<keyword evidence="1" id="KW-0732">Signal</keyword>
<protein>
    <recommendedName>
        <fullName evidence="2">BON domain-containing protein</fullName>
    </recommendedName>
</protein>
<feature type="domain" description="BON" evidence="2">
    <location>
        <begin position="139"/>
        <end position="207"/>
    </location>
</feature>
<evidence type="ECO:0000256" key="1">
    <source>
        <dbReference type="SAM" id="SignalP"/>
    </source>
</evidence>
<evidence type="ECO:0000313" key="3">
    <source>
        <dbReference type="EMBL" id="MBK1705224.1"/>
    </source>
</evidence>
<dbReference type="InterPro" id="IPR051686">
    <property type="entry name" value="Lipoprotein_DolP"/>
</dbReference>
<dbReference type="InterPro" id="IPR014004">
    <property type="entry name" value="Transpt-assoc_nodulatn_dom_bac"/>
</dbReference>
<dbReference type="PANTHER" id="PTHR34606:SF15">
    <property type="entry name" value="BON DOMAIN-CONTAINING PROTEIN"/>
    <property type="match status" value="1"/>
</dbReference>
<dbReference type="SMART" id="SM00749">
    <property type="entry name" value="BON"/>
    <property type="match status" value="2"/>
</dbReference>
<reference evidence="3" key="2">
    <citation type="journal article" date="2020" name="Microorganisms">
        <title>Osmotic Adaptation and Compatible Solute Biosynthesis of Phototrophic Bacteria as Revealed from Genome Analyses.</title>
        <authorList>
            <person name="Imhoff J.F."/>
            <person name="Rahn T."/>
            <person name="Kunzel S."/>
            <person name="Keller A."/>
            <person name="Neulinger S.C."/>
        </authorList>
    </citation>
    <scope>NUCLEOTIDE SEQUENCE</scope>
    <source>
        <strain evidence="3">DSM 11080</strain>
    </source>
</reference>
<sequence>MRRPIPWVLGASLAAATPVTALAGEAAQTAAETNAPARAAASAGSAAQAALSGVEEDRRLAQRIGRRLAWDVKLAPYDLEVQVNNGIVNLSGSVSTMAESHRARRIANDTAGVGGVVNALYIDPALAPFDEGHAPAPPDDQTLEERLQVALAHDADLADETIQVEVDDGIVRLDGTISDAAFEMRAKRVAKSLYGVERVKSNLEVSAP</sequence>
<proteinExistence type="predicted"/>
<dbReference type="AlphaFoldDB" id="A0AAJ0U4P6"/>
<feature type="domain" description="BON" evidence="2">
    <location>
        <begin position="56"/>
        <end position="124"/>
    </location>
</feature>
<name>A0AAJ0U4P6_9GAMM</name>
<comment type="caution">
    <text evidence="3">The sequence shown here is derived from an EMBL/GenBank/DDBJ whole genome shotgun (WGS) entry which is preliminary data.</text>
</comment>
<dbReference type="Proteomes" id="UP001296776">
    <property type="component" value="Unassembled WGS sequence"/>
</dbReference>
<evidence type="ECO:0000259" key="2">
    <source>
        <dbReference type="PROSITE" id="PS50914"/>
    </source>
</evidence>
<dbReference type="PROSITE" id="PS50914">
    <property type="entry name" value="BON"/>
    <property type="match status" value="2"/>
</dbReference>